<evidence type="ECO:0000259" key="1">
    <source>
        <dbReference type="Pfam" id="PF07883"/>
    </source>
</evidence>
<accession>A0ABU6JZC3</accession>
<sequence>MSPEVFNLLASLPATGDSEDFQTLLETDLVRIERIVSDGQRSEPDFWYDQPHDEWVMLVRGEAVLEFEGGEMRELRPGDSVNIPARCAHRVAWTGPRTVWLAIHVFG</sequence>
<keyword evidence="3" id="KW-1185">Reference proteome</keyword>
<proteinExistence type="predicted"/>
<dbReference type="Pfam" id="PF07883">
    <property type="entry name" value="Cupin_2"/>
    <property type="match status" value="1"/>
</dbReference>
<gene>
    <name evidence="2" type="ORF">VVD49_04770</name>
</gene>
<organism evidence="2 3">
    <name type="scientific">Uliginosibacterium silvisoli</name>
    <dbReference type="NCBI Taxonomy" id="3114758"/>
    <lineage>
        <taxon>Bacteria</taxon>
        <taxon>Pseudomonadati</taxon>
        <taxon>Pseudomonadota</taxon>
        <taxon>Betaproteobacteria</taxon>
        <taxon>Rhodocyclales</taxon>
        <taxon>Zoogloeaceae</taxon>
        <taxon>Uliginosibacterium</taxon>
    </lineage>
</organism>
<dbReference type="RefSeq" id="WP_327597987.1">
    <property type="nucleotide sequence ID" value="NZ_JAYXHS010000001.1"/>
</dbReference>
<name>A0ABU6JZC3_9RHOO</name>
<evidence type="ECO:0000313" key="2">
    <source>
        <dbReference type="EMBL" id="MEC5385023.1"/>
    </source>
</evidence>
<dbReference type="CDD" id="cd06981">
    <property type="entry name" value="cupin_reut_a1446"/>
    <property type="match status" value="1"/>
</dbReference>
<dbReference type="InterPro" id="IPR014710">
    <property type="entry name" value="RmlC-like_jellyroll"/>
</dbReference>
<dbReference type="InterPro" id="IPR013096">
    <property type="entry name" value="Cupin_2"/>
</dbReference>
<dbReference type="InterPro" id="IPR011051">
    <property type="entry name" value="RmlC_Cupin_sf"/>
</dbReference>
<dbReference type="Gene3D" id="2.60.120.10">
    <property type="entry name" value="Jelly Rolls"/>
    <property type="match status" value="1"/>
</dbReference>
<feature type="domain" description="Cupin type-2" evidence="1">
    <location>
        <begin position="42"/>
        <end position="98"/>
    </location>
</feature>
<dbReference type="EMBL" id="JAYXHS010000001">
    <property type="protein sequence ID" value="MEC5385023.1"/>
    <property type="molecule type" value="Genomic_DNA"/>
</dbReference>
<protein>
    <submittedName>
        <fullName evidence="2">Cupin domain-containing protein</fullName>
    </submittedName>
</protein>
<dbReference type="Proteomes" id="UP001331561">
    <property type="component" value="Unassembled WGS sequence"/>
</dbReference>
<evidence type="ECO:0000313" key="3">
    <source>
        <dbReference type="Proteomes" id="UP001331561"/>
    </source>
</evidence>
<dbReference type="SUPFAM" id="SSF51182">
    <property type="entry name" value="RmlC-like cupins"/>
    <property type="match status" value="1"/>
</dbReference>
<comment type="caution">
    <text evidence="2">The sequence shown here is derived from an EMBL/GenBank/DDBJ whole genome shotgun (WGS) entry which is preliminary data.</text>
</comment>
<reference evidence="2 3" key="1">
    <citation type="submission" date="2024-01" db="EMBL/GenBank/DDBJ databases">
        <title>Uliginosibacterium soil sp. nov.</title>
        <authorList>
            <person name="Lv Y."/>
        </authorList>
    </citation>
    <scope>NUCLEOTIDE SEQUENCE [LARGE SCALE GENOMIC DNA]</scope>
    <source>
        <strain evidence="2 3">H3</strain>
    </source>
</reference>